<evidence type="ECO:0000259" key="6">
    <source>
        <dbReference type="Pfam" id="PF08281"/>
    </source>
</evidence>
<evidence type="ECO:0000256" key="1">
    <source>
        <dbReference type="ARBA" id="ARBA00010641"/>
    </source>
</evidence>
<dbReference type="CDD" id="cd06171">
    <property type="entry name" value="Sigma70_r4"/>
    <property type="match status" value="1"/>
</dbReference>
<accession>A0A0X8NVH5</accession>
<dbReference type="InterPro" id="IPR007627">
    <property type="entry name" value="RNA_pol_sigma70_r2"/>
</dbReference>
<dbReference type="SUPFAM" id="SSF88946">
    <property type="entry name" value="Sigma2 domain of RNA polymerase sigma factors"/>
    <property type="match status" value="1"/>
</dbReference>
<dbReference type="NCBIfam" id="NF009180">
    <property type="entry name" value="PRK12528.1"/>
    <property type="match status" value="1"/>
</dbReference>
<gene>
    <name evidence="7" type="ORF">AL504_03150</name>
</gene>
<keyword evidence="4" id="KW-0804">Transcription</keyword>
<dbReference type="InterPro" id="IPR013324">
    <property type="entry name" value="RNA_pol_sigma_r3/r4-like"/>
</dbReference>
<feature type="domain" description="RNA polymerase sigma-70 region 2" evidence="5">
    <location>
        <begin position="14"/>
        <end position="78"/>
    </location>
</feature>
<dbReference type="EMBL" id="CP014060">
    <property type="protein sequence ID" value="AMG35131.1"/>
    <property type="molecule type" value="Genomic_DNA"/>
</dbReference>
<dbReference type="Gene3D" id="1.10.1740.10">
    <property type="match status" value="1"/>
</dbReference>
<sequence length="170" mass="19244">MSSEAGLRERTAVLYAEHHSWLARWLRYRTANSDCAADLAHDTFMRVLTAKEIPPLSEPRAFLATIARRLLSNHYRREMIERAYLEALANLPEPVEPSPESRHIVIETLLAIDRALDSLPGKVREAFLLAQLEGLRHEDIAARLGVTTRTVSNYMVRAVQACFFAQDGFA</sequence>
<dbReference type="InterPro" id="IPR039425">
    <property type="entry name" value="RNA_pol_sigma-70-like"/>
</dbReference>
<dbReference type="GO" id="GO:0006352">
    <property type="term" value="P:DNA-templated transcription initiation"/>
    <property type="evidence" value="ECO:0007669"/>
    <property type="project" value="InterPro"/>
</dbReference>
<dbReference type="InterPro" id="IPR036388">
    <property type="entry name" value="WH-like_DNA-bd_sf"/>
</dbReference>
<dbReference type="InterPro" id="IPR013249">
    <property type="entry name" value="RNA_pol_sigma70_r4_t2"/>
</dbReference>
<comment type="similarity">
    <text evidence="1">Belongs to the sigma-70 factor family. ECF subfamily.</text>
</comment>
<keyword evidence="3" id="KW-0731">Sigma factor</keyword>
<evidence type="ECO:0000256" key="2">
    <source>
        <dbReference type="ARBA" id="ARBA00023015"/>
    </source>
</evidence>
<reference evidence="8" key="1">
    <citation type="submission" date="2015-12" db="EMBL/GenBank/DDBJ databases">
        <title>FDA dAtabase for Regulatory Grade micrObial Sequences (FDA-ARGOS): Supporting development and validation of Infectious Disease Dx tests.</title>
        <authorList>
            <person name="Case J."/>
            <person name="Tallon L."/>
            <person name="Sadzewicz L."/>
            <person name="Sengamalay N."/>
            <person name="Ott S."/>
            <person name="Godinez A."/>
            <person name="Nagaraj S."/>
            <person name="Nadendla S."/>
            <person name="Sichtig H."/>
        </authorList>
    </citation>
    <scope>NUCLEOTIDE SEQUENCE [LARGE SCALE GENOMIC DNA]</scope>
    <source>
        <strain evidence="8">FDAARGOS_147</strain>
    </source>
</reference>
<feature type="domain" description="RNA polymerase sigma factor 70 region 4 type 2" evidence="6">
    <location>
        <begin position="110"/>
        <end position="162"/>
    </location>
</feature>
<dbReference type="AlphaFoldDB" id="A0A0X8NVH5"/>
<dbReference type="GO" id="GO:0003677">
    <property type="term" value="F:DNA binding"/>
    <property type="evidence" value="ECO:0007669"/>
    <property type="project" value="InterPro"/>
</dbReference>
<dbReference type="Pfam" id="PF04542">
    <property type="entry name" value="Sigma70_r2"/>
    <property type="match status" value="1"/>
</dbReference>
<name>A0A0X8NVH5_ALCXX</name>
<keyword evidence="2" id="KW-0805">Transcription regulation</keyword>
<evidence type="ECO:0000256" key="4">
    <source>
        <dbReference type="ARBA" id="ARBA00023163"/>
    </source>
</evidence>
<proteinExistence type="inferred from homology"/>
<dbReference type="Gene3D" id="1.10.10.10">
    <property type="entry name" value="Winged helix-like DNA-binding domain superfamily/Winged helix DNA-binding domain"/>
    <property type="match status" value="1"/>
</dbReference>
<dbReference type="PANTHER" id="PTHR43133">
    <property type="entry name" value="RNA POLYMERASE ECF-TYPE SIGMA FACTO"/>
    <property type="match status" value="1"/>
</dbReference>
<dbReference type="NCBIfam" id="TIGR02937">
    <property type="entry name" value="sigma70-ECF"/>
    <property type="match status" value="1"/>
</dbReference>
<evidence type="ECO:0000313" key="8">
    <source>
        <dbReference type="Proteomes" id="UP000060602"/>
    </source>
</evidence>
<dbReference type="RefSeq" id="WP_061071151.1">
    <property type="nucleotide sequence ID" value="NZ_CP014060.2"/>
</dbReference>
<organism evidence="7 8">
    <name type="scientific">Alcaligenes xylosoxydans xylosoxydans</name>
    <name type="common">Achromobacter xylosoxidans</name>
    <dbReference type="NCBI Taxonomy" id="85698"/>
    <lineage>
        <taxon>Bacteria</taxon>
        <taxon>Pseudomonadati</taxon>
        <taxon>Pseudomonadota</taxon>
        <taxon>Betaproteobacteria</taxon>
        <taxon>Burkholderiales</taxon>
        <taxon>Alcaligenaceae</taxon>
        <taxon>Achromobacter</taxon>
    </lineage>
</organism>
<evidence type="ECO:0000313" key="7">
    <source>
        <dbReference type="EMBL" id="AMG35131.1"/>
    </source>
</evidence>
<dbReference type="InterPro" id="IPR014284">
    <property type="entry name" value="RNA_pol_sigma-70_dom"/>
</dbReference>
<dbReference type="InterPro" id="IPR013325">
    <property type="entry name" value="RNA_pol_sigma_r2"/>
</dbReference>
<dbReference type="PANTHER" id="PTHR43133:SF63">
    <property type="entry name" value="RNA POLYMERASE SIGMA FACTOR FECI-RELATED"/>
    <property type="match status" value="1"/>
</dbReference>
<dbReference type="Proteomes" id="UP000060602">
    <property type="component" value="Chromosome"/>
</dbReference>
<dbReference type="SUPFAM" id="SSF88659">
    <property type="entry name" value="Sigma3 and sigma4 domains of RNA polymerase sigma factors"/>
    <property type="match status" value="1"/>
</dbReference>
<evidence type="ECO:0000256" key="3">
    <source>
        <dbReference type="ARBA" id="ARBA00023082"/>
    </source>
</evidence>
<dbReference type="Pfam" id="PF08281">
    <property type="entry name" value="Sigma70_r4_2"/>
    <property type="match status" value="1"/>
</dbReference>
<evidence type="ECO:0000259" key="5">
    <source>
        <dbReference type="Pfam" id="PF04542"/>
    </source>
</evidence>
<dbReference type="GO" id="GO:0016987">
    <property type="term" value="F:sigma factor activity"/>
    <property type="evidence" value="ECO:0007669"/>
    <property type="project" value="UniProtKB-KW"/>
</dbReference>
<protein>
    <submittedName>
        <fullName evidence="7">RNA polymerase subunit sigma</fullName>
    </submittedName>
</protein>